<dbReference type="PANTHER" id="PTHR42872:SF3">
    <property type="entry name" value="PROTEIN-GLUTAMATE METHYLESTERASE_PROTEIN-GLUTAMINE GLUTAMINASE 1"/>
    <property type="match status" value="1"/>
</dbReference>
<evidence type="ECO:0000259" key="7">
    <source>
        <dbReference type="PROSITE" id="PS50122"/>
    </source>
</evidence>
<dbReference type="GO" id="GO:0005737">
    <property type="term" value="C:cytoplasm"/>
    <property type="evidence" value="ECO:0007669"/>
    <property type="project" value="UniProtKB-SubCell"/>
</dbReference>
<dbReference type="CDD" id="cd17541">
    <property type="entry name" value="REC_CheB-like"/>
    <property type="match status" value="1"/>
</dbReference>
<dbReference type="Pfam" id="PF00072">
    <property type="entry name" value="Response_reg"/>
    <property type="match status" value="1"/>
</dbReference>
<evidence type="ECO:0000256" key="2">
    <source>
        <dbReference type="ARBA" id="ARBA00048267"/>
    </source>
</evidence>
<dbReference type="STRING" id="545695.TREAZ_2052"/>
<evidence type="ECO:0000256" key="5">
    <source>
        <dbReference type="PROSITE-ProRule" id="PRU00169"/>
    </source>
</evidence>
<keyword evidence="3" id="KW-0963">Cytoplasm</keyword>
<dbReference type="HAMAP" id="MF_00099">
    <property type="entry name" value="CheB_chemtxs"/>
    <property type="match status" value="1"/>
</dbReference>
<keyword evidence="9" id="KW-1185">Reference proteome</keyword>
<dbReference type="KEGG" id="taz:TREAZ_2052"/>
<comment type="catalytic activity">
    <reaction evidence="3">
        <text>L-glutaminyl-[protein] + H2O = L-glutamyl-[protein] + NH4(+)</text>
        <dbReference type="Rhea" id="RHEA:16441"/>
        <dbReference type="Rhea" id="RHEA-COMP:10207"/>
        <dbReference type="Rhea" id="RHEA-COMP:10208"/>
        <dbReference type="ChEBI" id="CHEBI:15377"/>
        <dbReference type="ChEBI" id="CHEBI:28938"/>
        <dbReference type="ChEBI" id="CHEBI:29973"/>
        <dbReference type="ChEBI" id="CHEBI:30011"/>
        <dbReference type="EC" id="3.5.1.44"/>
    </reaction>
</comment>
<dbReference type="InterPro" id="IPR000673">
    <property type="entry name" value="Sig_transdc_resp-reg_Me-estase"/>
</dbReference>
<dbReference type="OrthoDB" id="9793421at2"/>
<feature type="domain" description="Response regulatory" evidence="6">
    <location>
        <begin position="6"/>
        <end position="124"/>
    </location>
</feature>
<dbReference type="PROSITE" id="PS50122">
    <property type="entry name" value="CHEB"/>
    <property type="match status" value="1"/>
</dbReference>
<dbReference type="EMBL" id="CP001841">
    <property type="protein sequence ID" value="AEF82724.1"/>
    <property type="molecule type" value="Genomic_DNA"/>
</dbReference>
<dbReference type="GO" id="GO:0006935">
    <property type="term" value="P:chemotaxis"/>
    <property type="evidence" value="ECO:0007669"/>
    <property type="project" value="UniProtKB-UniRule"/>
</dbReference>
<dbReference type="GO" id="GO:0000156">
    <property type="term" value="F:phosphorelay response regulator activity"/>
    <property type="evidence" value="ECO:0007669"/>
    <property type="project" value="InterPro"/>
</dbReference>
<feature type="active site" evidence="3 4">
    <location>
        <position position="225"/>
    </location>
</feature>
<evidence type="ECO:0000256" key="1">
    <source>
        <dbReference type="ARBA" id="ARBA00022801"/>
    </source>
</evidence>
<dbReference type="SUPFAM" id="SSF52738">
    <property type="entry name" value="Methylesterase CheB, C-terminal domain"/>
    <property type="match status" value="1"/>
</dbReference>
<keyword evidence="1 3" id="KW-0378">Hydrolase</keyword>
<gene>
    <name evidence="3" type="primary">cheB</name>
    <name evidence="8" type="ordered locus">TREAZ_2052</name>
</gene>
<dbReference type="GO" id="GO:0050568">
    <property type="term" value="F:protein-glutamine glutaminase activity"/>
    <property type="evidence" value="ECO:0007669"/>
    <property type="project" value="UniProtKB-UniRule"/>
</dbReference>
<comment type="PTM">
    <text evidence="3">Phosphorylated by CheA. Phosphorylation of the N-terminal regulatory domain activates the methylesterase activity.</text>
</comment>
<dbReference type="EC" id="3.5.1.44" evidence="3"/>
<comment type="function">
    <text evidence="3">Involved in chemotaxis. Part of a chemotaxis signal transduction system that modulates chemotaxis in response to various stimuli. Catalyzes the demethylation of specific methylglutamate residues introduced into the chemoreceptors (methyl-accepting chemotaxis proteins or MCP) by CheR. Also mediates the irreversible deamidation of specific glutamine residues to glutamic acid.</text>
</comment>
<evidence type="ECO:0000259" key="6">
    <source>
        <dbReference type="PROSITE" id="PS50110"/>
    </source>
</evidence>
<dbReference type="InParanoid" id="F5YA11"/>
<dbReference type="PIRSF" id="PIRSF000876">
    <property type="entry name" value="RR_chemtxs_CheB"/>
    <property type="match status" value="1"/>
</dbReference>
<dbReference type="eggNOG" id="COG2201">
    <property type="taxonomic scope" value="Bacteria"/>
</dbReference>
<name>F5YA11_LEAAZ</name>
<comment type="domain">
    <text evidence="3">Contains a C-terminal catalytic domain, and an N-terminal region which modulates catalytic activity.</text>
</comment>
<feature type="active site" evidence="3 4">
    <location>
        <position position="198"/>
    </location>
</feature>
<dbReference type="SMART" id="SM00448">
    <property type="entry name" value="REC"/>
    <property type="match status" value="1"/>
</dbReference>
<evidence type="ECO:0000313" key="8">
    <source>
        <dbReference type="EMBL" id="AEF82724.1"/>
    </source>
</evidence>
<evidence type="ECO:0000256" key="4">
    <source>
        <dbReference type="PROSITE-ProRule" id="PRU00050"/>
    </source>
</evidence>
<dbReference type="AlphaFoldDB" id="F5YA11"/>
<protein>
    <recommendedName>
        <fullName evidence="3">Protein-glutamate methylesterase/protein-glutamine glutaminase</fullName>
        <ecNumber evidence="3">3.1.1.61</ecNumber>
        <ecNumber evidence="3">3.5.1.44</ecNumber>
    </recommendedName>
</protein>
<dbReference type="PROSITE" id="PS50110">
    <property type="entry name" value="RESPONSE_REGULATORY"/>
    <property type="match status" value="1"/>
</dbReference>
<comment type="similarity">
    <text evidence="3">Belongs to the CheB family.</text>
</comment>
<dbReference type="Gene3D" id="3.40.50.2300">
    <property type="match status" value="1"/>
</dbReference>
<feature type="active site" evidence="3 4">
    <location>
        <position position="321"/>
    </location>
</feature>
<dbReference type="InterPro" id="IPR011006">
    <property type="entry name" value="CheY-like_superfamily"/>
</dbReference>
<dbReference type="Proteomes" id="UP000009222">
    <property type="component" value="Chromosome"/>
</dbReference>
<reference evidence="8 9" key="2">
    <citation type="journal article" date="2011" name="ISME J.">
        <title>RNA-seq reveals cooperative metabolic interactions between two termite-gut spirochete species in co-culture.</title>
        <authorList>
            <person name="Rosenthal A.Z."/>
            <person name="Matson E.G."/>
            <person name="Eldar A."/>
            <person name="Leadbetter J.R."/>
        </authorList>
    </citation>
    <scope>NUCLEOTIDE SEQUENCE [LARGE SCALE GENOMIC DNA]</scope>
    <source>
        <strain evidence="9">ATCC BAA-888 / DSM 13862 / ZAS-9</strain>
    </source>
</reference>
<evidence type="ECO:0000256" key="3">
    <source>
        <dbReference type="HAMAP-Rule" id="MF_00099"/>
    </source>
</evidence>
<dbReference type="InterPro" id="IPR008248">
    <property type="entry name" value="CheB-like"/>
</dbReference>
<dbReference type="Pfam" id="PF01339">
    <property type="entry name" value="CheB_methylest"/>
    <property type="match status" value="1"/>
</dbReference>
<evidence type="ECO:0000313" key="9">
    <source>
        <dbReference type="Proteomes" id="UP000009222"/>
    </source>
</evidence>
<reference evidence="9" key="1">
    <citation type="submission" date="2009-12" db="EMBL/GenBank/DDBJ databases">
        <title>Complete sequence of Treponema azotonutricium strain ZAS-9.</title>
        <authorList>
            <person name="Tetu S.G."/>
            <person name="Matson E."/>
            <person name="Ren Q."/>
            <person name="Seshadri R."/>
            <person name="Elbourne L."/>
            <person name="Hassan K.A."/>
            <person name="Durkin A."/>
            <person name="Radune D."/>
            <person name="Mohamoud Y."/>
            <person name="Shay R."/>
            <person name="Jin S."/>
            <person name="Zhang X."/>
            <person name="Lucey K."/>
            <person name="Ballor N.R."/>
            <person name="Ottesen E."/>
            <person name="Rosenthal R."/>
            <person name="Allen A."/>
            <person name="Leadbetter J.R."/>
            <person name="Paulsen I.T."/>
        </authorList>
    </citation>
    <scope>NUCLEOTIDE SEQUENCE [LARGE SCALE GENOMIC DNA]</scope>
    <source>
        <strain evidence="9">ATCC BAA-888 / DSM 13862 / ZAS-9</strain>
    </source>
</reference>
<dbReference type="InterPro" id="IPR035909">
    <property type="entry name" value="CheB_C"/>
</dbReference>
<dbReference type="NCBIfam" id="NF001965">
    <property type="entry name" value="PRK00742.1"/>
    <property type="match status" value="1"/>
</dbReference>
<comment type="catalytic activity">
    <reaction evidence="2 3">
        <text>[protein]-L-glutamate 5-O-methyl ester + H2O = L-glutamyl-[protein] + methanol + H(+)</text>
        <dbReference type="Rhea" id="RHEA:23236"/>
        <dbReference type="Rhea" id="RHEA-COMP:10208"/>
        <dbReference type="Rhea" id="RHEA-COMP:10311"/>
        <dbReference type="ChEBI" id="CHEBI:15377"/>
        <dbReference type="ChEBI" id="CHEBI:15378"/>
        <dbReference type="ChEBI" id="CHEBI:17790"/>
        <dbReference type="ChEBI" id="CHEBI:29973"/>
        <dbReference type="ChEBI" id="CHEBI:82795"/>
        <dbReference type="EC" id="3.1.1.61"/>
    </reaction>
</comment>
<dbReference type="CDD" id="cd16432">
    <property type="entry name" value="CheB_Rec"/>
    <property type="match status" value="1"/>
</dbReference>
<comment type="subcellular location">
    <subcellularLocation>
        <location evidence="3">Cytoplasm</location>
    </subcellularLocation>
</comment>
<dbReference type="EC" id="3.1.1.61" evidence="3"/>
<dbReference type="FunCoup" id="F5YA11">
    <property type="interactions" value="166"/>
</dbReference>
<dbReference type="SUPFAM" id="SSF52172">
    <property type="entry name" value="CheY-like"/>
    <property type="match status" value="1"/>
</dbReference>
<dbReference type="Gene3D" id="3.40.50.180">
    <property type="entry name" value="Methylesterase CheB, C-terminal domain"/>
    <property type="match status" value="1"/>
</dbReference>
<dbReference type="PANTHER" id="PTHR42872">
    <property type="entry name" value="PROTEIN-GLUTAMATE METHYLESTERASE/PROTEIN-GLUTAMINE GLUTAMINASE"/>
    <property type="match status" value="1"/>
</dbReference>
<dbReference type="HOGENOM" id="CLU_000445_51_0_12"/>
<feature type="domain" description="CheB-type methylesterase" evidence="7">
    <location>
        <begin position="187"/>
        <end position="379"/>
    </location>
</feature>
<accession>F5YA11</accession>
<feature type="modified residue" description="4-aspartylphosphate" evidence="3 5">
    <location>
        <position position="57"/>
    </location>
</feature>
<proteinExistence type="inferred from homology"/>
<organism evidence="8 9">
    <name type="scientific">Leadbettera azotonutricia (strain ATCC BAA-888 / DSM 13862 / ZAS-9)</name>
    <name type="common">Treponema azotonutricium</name>
    <dbReference type="NCBI Taxonomy" id="545695"/>
    <lineage>
        <taxon>Bacteria</taxon>
        <taxon>Pseudomonadati</taxon>
        <taxon>Spirochaetota</taxon>
        <taxon>Spirochaetia</taxon>
        <taxon>Spirochaetales</taxon>
        <taxon>Breznakiellaceae</taxon>
        <taxon>Leadbettera</taxon>
    </lineage>
</organism>
<keyword evidence="3 5" id="KW-0597">Phosphoprotein</keyword>
<dbReference type="GO" id="GO:0008984">
    <property type="term" value="F:protein-glutamate methylesterase activity"/>
    <property type="evidence" value="ECO:0007669"/>
    <property type="project" value="UniProtKB-UniRule"/>
</dbReference>
<sequence length="380" mass="40547">MADEVSVLIVDDSALMRNLIGRMVEDTPGLVIADKAMNGVFALQKIPRVNPDVIVLDLEMPEMNGIEFLKERKKRNIQIPVVILSSIAARGAEITMEALALGASDFIQKPSGSVSEDIHTVRDTLVTMLLGYGGSFRRSQGRKVLSPSEYTKKPEHVGVGPDIATLLGLSGTPAAGPAKPPAQIRKPGKTEIIALGISTGGPDALRVVFANLDKDLAVPIVVVQHMPPGFTNEFAKSLDRLCPLDVKEAEEGDAIKPGRILIAQGNKHLEVEKKATGSIVHLTSTPQVSGHRPSADVLFASVALAYQNHALGVIMTGMGRDGAAQIGTIYKEGGMTIGQDEATAVVYGMPRVAYELGHVMEQVSLQNMGRRICEIAKAVR</sequence>
<keyword evidence="3 4" id="KW-0145">Chemotaxis</keyword>
<dbReference type="InterPro" id="IPR001789">
    <property type="entry name" value="Sig_transdc_resp-reg_receiver"/>
</dbReference>